<dbReference type="InterPro" id="IPR011335">
    <property type="entry name" value="Restrct_endonuc-II-like"/>
</dbReference>
<gene>
    <name evidence="1" type="ORF">V0288_02520</name>
</gene>
<evidence type="ECO:0000313" key="1">
    <source>
        <dbReference type="EMBL" id="MEG3435981.1"/>
    </source>
</evidence>
<evidence type="ECO:0000313" key="2">
    <source>
        <dbReference type="Proteomes" id="UP001328733"/>
    </source>
</evidence>
<dbReference type="Proteomes" id="UP001328733">
    <property type="component" value="Unassembled WGS sequence"/>
</dbReference>
<dbReference type="RefSeq" id="WP_332863430.1">
    <property type="nucleotide sequence ID" value="NZ_JBAFSM010000003.1"/>
</dbReference>
<comment type="caution">
    <text evidence="1">The sequence shown here is derived from an EMBL/GenBank/DDBJ whole genome shotgun (WGS) entry which is preliminary data.</text>
</comment>
<dbReference type="EMBL" id="JBAFSM010000003">
    <property type="protein sequence ID" value="MEG3435981.1"/>
    <property type="molecule type" value="Genomic_DNA"/>
</dbReference>
<dbReference type="InterPro" id="IPR014919">
    <property type="entry name" value="XisH"/>
</dbReference>
<dbReference type="GO" id="GO:0003676">
    <property type="term" value="F:nucleic acid binding"/>
    <property type="evidence" value="ECO:0007669"/>
    <property type="project" value="InterPro"/>
</dbReference>
<dbReference type="Gene3D" id="3.40.1350.10">
    <property type="match status" value="1"/>
</dbReference>
<dbReference type="InterPro" id="IPR011856">
    <property type="entry name" value="tRNA_endonuc-like_dom_sf"/>
</dbReference>
<reference evidence="1 2" key="1">
    <citation type="submission" date="2024-01" db="EMBL/GenBank/DDBJ databases">
        <title>Genomic insights into the taxonomy and metabolism of the cyanobacterium Pannus brasiliensis CCIBt3594.</title>
        <authorList>
            <person name="Machado M."/>
            <person name="Botero N.B."/>
            <person name="Andreote A.P.D."/>
            <person name="Feitosa A.M.T."/>
            <person name="Popin R."/>
            <person name="Sivonen K."/>
            <person name="Fiore M.F."/>
        </authorList>
    </citation>
    <scope>NUCLEOTIDE SEQUENCE [LARGE SCALE GENOMIC DNA]</scope>
    <source>
        <strain evidence="1 2">CCIBt3594</strain>
    </source>
</reference>
<organism evidence="1 2">
    <name type="scientific">Pannus brasiliensis CCIBt3594</name>
    <dbReference type="NCBI Taxonomy" id="1427578"/>
    <lineage>
        <taxon>Bacteria</taxon>
        <taxon>Bacillati</taxon>
        <taxon>Cyanobacteriota</taxon>
        <taxon>Cyanophyceae</taxon>
        <taxon>Oscillatoriophycideae</taxon>
        <taxon>Chroococcales</taxon>
        <taxon>Microcystaceae</taxon>
        <taxon>Pannus</taxon>
    </lineage>
</organism>
<dbReference type="SUPFAM" id="SSF52980">
    <property type="entry name" value="Restriction endonuclease-like"/>
    <property type="match status" value="1"/>
</dbReference>
<keyword evidence="2" id="KW-1185">Reference proteome</keyword>
<protein>
    <submittedName>
        <fullName evidence="1">XisH family protein</fullName>
    </submittedName>
</protein>
<dbReference type="AlphaFoldDB" id="A0AAW9QRP8"/>
<dbReference type="Pfam" id="PF08814">
    <property type="entry name" value="XisH"/>
    <property type="match status" value="1"/>
</dbReference>
<name>A0AAW9QRP8_9CHRO</name>
<proteinExistence type="predicted"/>
<dbReference type="CDD" id="cd22366">
    <property type="entry name" value="XisH-like"/>
    <property type="match status" value="1"/>
</dbReference>
<accession>A0AAW9QRP8</accession>
<sequence>MSARDKFHGIVRIALEKDGWTITADPLHLSFGGVDMYIDLAAERLIAAEKDGQTIAVEIKSFLGSSTISDFHLAIGQFINYRTILTIQEPYRTLYLAIPEEAYNGFFKLEFAQTIIQSQNLKLIVYDPEKGVIFQWKN</sequence>